<protein>
    <submittedName>
        <fullName evidence="2">Uncharacterized protein</fullName>
    </submittedName>
</protein>
<name>A0ABD2IS29_9BILA</name>
<sequence length="108" mass="12918">MQRLLQANVLKRTRPKSKVYSIRWGWNVALVPFNEWDDFLTQPPLGRNHLLKIVLSSSKFQRIALGKWKEKRNQIRTARLLIRPNLTKEQLDAERQQRMANRRPFPSK</sequence>
<accession>A0ABD2IS29</accession>
<dbReference type="Proteomes" id="UP001620626">
    <property type="component" value="Unassembled WGS sequence"/>
</dbReference>
<organism evidence="2 3">
    <name type="scientific">Heterodera trifolii</name>
    <dbReference type="NCBI Taxonomy" id="157864"/>
    <lineage>
        <taxon>Eukaryota</taxon>
        <taxon>Metazoa</taxon>
        <taxon>Ecdysozoa</taxon>
        <taxon>Nematoda</taxon>
        <taxon>Chromadorea</taxon>
        <taxon>Rhabditida</taxon>
        <taxon>Tylenchina</taxon>
        <taxon>Tylenchomorpha</taxon>
        <taxon>Tylenchoidea</taxon>
        <taxon>Heteroderidae</taxon>
        <taxon>Heteroderinae</taxon>
        <taxon>Heterodera</taxon>
    </lineage>
</organism>
<dbReference type="EMBL" id="JBICBT010001122">
    <property type="protein sequence ID" value="KAL3082036.1"/>
    <property type="molecule type" value="Genomic_DNA"/>
</dbReference>
<comment type="caution">
    <text evidence="2">The sequence shown here is derived from an EMBL/GenBank/DDBJ whole genome shotgun (WGS) entry which is preliminary data.</text>
</comment>
<keyword evidence="3" id="KW-1185">Reference proteome</keyword>
<evidence type="ECO:0000313" key="2">
    <source>
        <dbReference type="EMBL" id="KAL3082036.1"/>
    </source>
</evidence>
<feature type="region of interest" description="Disordered" evidence="1">
    <location>
        <begin position="89"/>
        <end position="108"/>
    </location>
</feature>
<reference evidence="2 3" key="1">
    <citation type="submission" date="2024-10" db="EMBL/GenBank/DDBJ databases">
        <authorList>
            <person name="Kim D."/>
        </authorList>
    </citation>
    <scope>NUCLEOTIDE SEQUENCE [LARGE SCALE GENOMIC DNA]</scope>
    <source>
        <strain evidence="2">BH-2024</strain>
    </source>
</reference>
<proteinExistence type="predicted"/>
<evidence type="ECO:0000313" key="3">
    <source>
        <dbReference type="Proteomes" id="UP001620626"/>
    </source>
</evidence>
<gene>
    <name evidence="2" type="ORF">niasHT_038366</name>
</gene>
<dbReference type="AlphaFoldDB" id="A0ABD2IS29"/>
<evidence type="ECO:0000256" key="1">
    <source>
        <dbReference type="SAM" id="MobiDB-lite"/>
    </source>
</evidence>